<dbReference type="InterPro" id="IPR037883">
    <property type="entry name" value="Knr4/Smi1-like_sf"/>
</dbReference>
<organism evidence="3 4">
    <name type="scientific">Nocardia terrae</name>
    <dbReference type="NCBI Taxonomy" id="2675851"/>
    <lineage>
        <taxon>Bacteria</taxon>
        <taxon>Bacillati</taxon>
        <taxon>Actinomycetota</taxon>
        <taxon>Actinomycetes</taxon>
        <taxon>Mycobacteriales</taxon>
        <taxon>Nocardiaceae</taxon>
        <taxon>Nocardia</taxon>
    </lineage>
</organism>
<feature type="domain" description="Knr4/Smi1-like" evidence="2">
    <location>
        <begin position="49"/>
        <end position="168"/>
    </location>
</feature>
<evidence type="ECO:0000313" key="4">
    <source>
        <dbReference type="Proteomes" id="UP000466794"/>
    </source>
</evidence>
<sequence>MDPHVAAEATVEAWKSRLVTLADCPEYVFVDTPQELIDEHRARLTAFNGCSDAEIEAVEAQIGGRFPAVFRQYLLQMGEECGGLFRGSDRAGIRGFDRLRADAREIVDEVGAGWRLPTDAAIVLTHQGYMFDYVRAVGGFDTPVMRWTDGKPNEDTQVAITFAHYVDAHLQLMEHNARSTRAQGGYYLTLHPGGGRQVHPARNSSDRPLDSR</sequence>
<gene>
    <name evidence="3" type="ORF">GPX89_37015</name>
</gene>
<dbReference type="Gene3D" id="3.40.1580.10">
    <property type="entry name" value="SMI1/KNR4-like"/>
    <property type="match status" value="1"/>
</dbReference>
<dbReference type="Pfam" id="PF09346">
    <property type="entry name" value="SMI1_KNR4"/>
    <property type="match status" value="1"/>
</dbReference>
<evidence type="ECO:0000259" key="2">
    <source>
        <dbReference type="SMART" id="SM00860"/>
    </source>
</evidence>
<keyword evidence="4" id="KW-1185">Reference proteome</keyword>
<evidence type="ECO:0000256" key="1">
    <source>
        <dbReference type="SAM" id="MobiDB-lite"/>
    </source>
</evidence>
<proteinExistence type="predicted"/>
<dbReference type="EMBL" id="WRPP01000010">
    <property type="protein sequence ID" value="MVU82823.1"/>
    <property type="molecule type" value="Genomic_DNA"/>
</dbReference>
<evidence type="ECO:0000313" key="3">
    <source>
        <dbReference type="EMBL" id="MVU82823.1"/>
    </source>
</evidence>
<dbReference type="AlphaFoldDB" id="A0A7K1V840"/>
<dbReference type="SMART" id="SM00860">
    <property type="entry name" value="SMI1_KNR4"/>
    <property type="match status" value="1"/>
</dbReference>
<dbReference type="InterPro" id="IPR018958">
    <property type="entry name" value="Knr4/Smi1-like_dom"/>
</dbReference>
<reference evidence="3 4" key="1">
    <citation type="submission" date="2019-12" db="EMBL/GenBank/DDBJ databases">
        <title>Nocardia sp. nov. ET3-3 isolated from soil.</title>
        <authorList>
            <person name="Kanchanasin P."/>
            <person name="Tanasupawat S."/>
            <person name="Yuki M."/>
            <person name="Kudo T."/>
        </authorList>
    </citation>
    <scope>NUCLEOTIDE SEQUENCE [LARGE SCALE GENOMIC DNA]</scope>
    <source>
        <strain evidence="3 4">ET3-3</strain>
    </source>
</reference>
<comment type="caution">
    <text evidence="3">The sequence shown here is derived from an EMBL/GenBank/DDBJ whole genome shotgun (WGS) entry which is preliminary data.</text>
</comment>
<dbReference type="Proteomes" id="UP000466794">
    <property type="component" value="Unassembled WGS sequence"/>
</dbReference>
<name>A0A7K1V840_9NOCA</name>
<feature type="region of interest" description="Disordered" evidence="1">
    <location>
        <begin position="185"/>
        <end position="212"/>
    </location>
</feature>
<accession>A0A7K1V840</accession>
<dbReference type="SUPFAM" id="SSF160631">
    <property type="entry name" value="SMI1/KNR4-like"/>
    <property type="match status" value="1"/>
</dbReference>
<protein>
    <recommendedName>
        <fullName evidence="2">Knr4/Smi1-like domain-containing protein</fullName>
    </recommendedName>
</protein>